<evidence type="ECO:0000313" key="2">
    <source>
        <dbReference type="EMBL" id="MEW9919039.1"/>
    </source>
</evidence>
<dbReference type="SUPFAM" id="SSF51294">
    <property type="entry name" value="Hedgehog/intein (Hint) domain"/>
    <property type="match status" value="1"/>
</dbReference>
<accession>A0ABV3RJA5</accession>
<keyword evidence="3" id="KW-1185">Reference proteome</keyword>
<sequence length="363" mass="38210">MADTTLLLNGFSIIGDPQSTNSNASGGGNLMIHSGQAVFDGDDIIVFQVSGATEDGVLTANSFITGVIVYDNATDYYYDTPKYTYSGTADIDTGRNDMGDRYLQLDGSGLTSTDSGAPVLGDLAVVAGVDILATIEANNGPLVIPTNEAIDLNGDGIISPDEEADGAFSSDVSFGTFVCFAKGTLIETPSGPVFIESLSEGDLVNTLDDGPQEIRWIGSRKVPGTGKGAPVQIAAGALGNIRPLTVSQNHRMLVTGAMAELLFGQSEVLVAAKHLVNDRTIRIVPCEEVTYYHFLCDAHQIIFAEGCPAESLYPGTQTLEAVDPDAREEIVALFPELRLDKSTASLSRYTLSGREAAALTEVA</sequence>
<comment type="caution">
    <text evidence="2">The sequence shown here is derived from an EMBL/GenBank/DDBJ whole genome shotgun (WGS) entry which is preliminary data.</text>
</comment>
<name>A0ABV3RJA5_9RHOB</name>
<dbReference type="InterPro" id="IPR028992">
    <property type="entry name" value="Hedgehog/Intein_dom"/>
</dbReference>
<dbReference type="Proteomes" id="UP001556098">
    <property type="component" value="Unassembled WGS sequence"/>
</dbReference>
<dbReference type="RefSeq" id="WP_367876739.1">
    <property type="nucleotide sequence ID" value="NZ_JBFNXX010000003.1"/>
</dbReference>
<gene>
    <name evidence="2" type="ORF">AB2B41_05465</name>
</gene>
<protein>
    <submittedName>
        <fullName evidence="2">Hint domain-containing protein</fullName>
    </submittedName>
</protein>
<evidence type="ECO:0000313" key="3">
    <source>
        <dbReference type="Proteomes" id="UP001556098"/>
    </source>
</evidence>
<dbReference type="EMBL" id="JBFNXX010000003">
    <property type="protein sequence ID" value="MEW9919039.1"/>
    <property type="molecule type" value="Genomic_DNA"/>
</dbReference>
<feature type="domain" description="Hedgehog/Intein (Hint)" evidence="1">
    <location>
        <begin position="178"/>
        <end position="315"/>
    </location>
</feature>
<evidence type="ECO:0000259" key="1">
    <source>
        <dbReference type="Pfam" id="PF13403"/>
    </source>
</evidence>
<reference evidence="2 3" key="1">
    <citation type="submission" date="2024-07" db="EMBL/GenBank/DDBJ databases">
        <title>Marimonas sp.nov., isolated from tidal-flat sediment.</title>
        <authorList>
            <person name="Jayan J.N."/>
            <person name="Lee S.S."/>
        </authorList>
    </citation>
    <scope>NUCLEOTIDE SEQUENCE [LARGE SCALE GENOMIC DNA]</scope>
    <source>
        <strain evidence="2 3">MJW-29</strain>
    </source>
</reference>
<dbReference type="Gene3D" id="2.170.16.10">
    <property type="entry name" value="Hedgehog/Intein (Hint) domain"/>
    <property type="match status" value="1"/>
</dbReference>
<dbReference type="InterPro" id="IPR036844">
    <property type="entry name" value="Hint_dom_sf"/>
</dbReference>
<dbReference type="Pfam" id="PF13403">
    <property type="entry name" value="Hint_2"/>
    <property type="match status" value="1"/>
</dbReference>
<organism evidence="2 3">
    <name type="scientific">Sulfitobacter sediminis</name>
    <dbReference type="NCBI Taxonomy" id="3234186"/>
    <lineage>
        <taxon>Bacteria</taxon>
        <taxon>Pseudomonadati</taxon>
        <taxon>Pseudomonadota</taxon>
        <taxon>Alphaproteobacteria</taxon>
        <taxon>Rhodobacterales</taxon>
        <taxon>Roseobacteraceae</taxon>
        <taxon>Sulfitobacter</taxon>
    </lineage>
</organism>
<proteinExistence type="predicted"/>